<organism evidence="2 3">
    <name type="scientific">Malaciobacter marinus</name>
    <dbReference type="NCBI Taxonomy" id="505249"/>
    <lineage>
        <taxon>Bacteria</taxon>
        <taxon>Pseudomonadati</taxon>
        <taxon>Campylobacterota</taxon>
        <taxon>Epsilonproteobacteria</taxon>
        <taxon>Campylobacterales</taxon>
        <taxon>Arcobacteraceae</taxon>
        <taxon>Malaciobacter</taxon>
    </lineage>
</organism>
<feature type="coiled-coil region" evidence="1">
    <location>
        <begin position="107"/>
        <end position="134"/>
    </location>
</feature>
<name>A0AB36ZYY2_9BACT</name>
<dbReference type="Proteomes" id="UP000239861">
    <property type="component" value="Unassembled WGS sequence"/>
</dbReference>
<reference evidence="2 3" key="1">
    <citation type="submission" date="2018-02" db="EMBL/GenBank/DDBJ databases">
        <title>Subsurface microbial communities from deep shales in Ohio and West Virginia, USA.</title>
        <authorList>
            <person name="Wrighton K."/>
        </authorList>
    </citation>
    <scope>NUCLEOTIDE SEQUENCE [LARGE SCALE GENOMIC DNA]</scope>
    <source>
        <strain evidence="2 3">MARC-MIP3H16</strain>
    </source>
</reference>
<accession>A0AB36ZYY2</accession>
<sequence>MAKDLRSENDNLQDYRKRRGQLTEILLNKSIDELIKLKAVINQKTVCEMMDRLAHDEDKKNRAIISPSAISKNKVYKNMIIEAKEKIKLSDDKDTKYKIDGDKQLEIFQLKTLVAQKEAKIKELESIIKRANIEDNTSIASAINTTNINYKSIVLDLKDYILHEGISYIDNDGNLIDESTGDILITSNIFKDISNA</sequence>
<dbReference type="EMBL" id="PTIW01000002">
    <property type="protein sequence ID" value="PPK62635.1"/>
    <property type="molecule type" value="Genomic_DNA"/>
</dbReference>
<keyword evidence="1" id="KW-0175">Coiled coil</keyword>
<dbReference type="AlphaFoldDB" id="A0AB36ZYY2"/>
<comment type="caution">
    <text evidence="2">The sequence shown here is derived from an EMBL/GenBank/DDBJ whole genome shotgun (WGS) entry which is preliminary data.</text>
</comment>
<protein>
    <submittedName>
        <fullName evidence="2">Uncharacterized protein</fullName>
    </submittedName>
</protein>
<evidence type="ECO:0000256" key="1">
    <source>
        <dbReference type="SAM" id="Coils"/>
    </source>
</evidence>
<dbReference type="RefSeq" id="WP_104411681.1">
    <property type="nucleotide sequence ID" value="NZ_PTIW01000002.1"/>
</dbReference>
<gene>
    <name evidence="2" type="ORF">B0F89_10237</name>
</gene>
<evidence type="ECO:0000313" key="3">
    <source>
        <dbReference type="Proteomes" id="UP000239861"/>
    </source>
</evidence>
<evidence type="ECO:0000313" key="2">
    <source>
        <dbReference type="EMBL" id="PPK62635.1"/>
    </source>
</evidence>
<proteinExistence type="predicted"/>